<evidence type="ECO:0000313" key="2">
    <source>
        <dbReference type="EMBL" id="KAJ7638826.1"/>
    </source>
</evidence>
<keyword evidence="1" id="KW-0812">Transmembrane</keyword>
<gene>
    <name evidence="2" type="ORF">FB45DRAFT_903963</name>
</gene>
<keyword evidence="1" id="KW-0472">Membrane</keyword>
<accession>A0AAD7C4R6</accession>
<keyword evidence="1" id="KW-1133">Transmembrane helix</keyword>
<evidence type="ECO:0000313" key="3">
    <source>
        <dbReference type="Proteomes" id="UP001221142"/>
    </source>
</evidence>
<dbReference type="EMBL" id="JARKIF010000005">
    <property type="protein sequence ID" value="KAJ7638826.1"/>
    <property type="molecule type" value="Genomic_DNA"/>
</dbReference>
<protein>
    <submittedName>
        <fullName evidence="2">Uncharacterized protein</fullName>
    </submittedName>
</protein>
<organism evidence="2 3">
    <name type="scientific">Roridomyces roridus</name>
    <dbReference type="NCBI Taxonomy" id="1738132"/>
    <lineage>
        <taxon>Eukaryota</taxon>
        <taxon>Fungi</taxon>
        <taxon>Dikarya</taxon>
        <taxon>Basidiomycota</taxon>
        <taxon>Agaricomycotina</taxon>
        <taxon>Agaricomycetes</taxon>
        <taxon>Agaricomycetidae</taxon>
        <taxon>Agaricales</taxon>
        <taxon>Marasmiineae</taxon>
        <taxon>Mycenaceae</taxon>
        <taxon>Roridomyces</taxon>
    </lineage>
</organism>
<comment type="caution">
    <text evidence="2">The sequence shown here is derived from an EMBL/GenBank/DDBJ whole genome shotgun (WGS) entry which is preliminary data.</text>
</comment>
<dbReference type="AlphaFoldDB" id="A0AAD7C4R6"/>
<sequence>MSVAILAVGGLIYLIAMHHRRDGGLLSQNQEETILIVGFGLFWMAVLLGWQALKAGSSTEVPIRGLEGVPAGTQGVRRERPVGLPRPVRPYPCSYDDAYCVVEEYTFG</sequence>
<name>A0AAD7C4R6_9AGAR</name>
<keyword evidence="3" id="KW-1185">Reference proteome</keyword>
<evidence type="ECO:0000256" key="1">
    <source>
        <dbReference type="SAM" id="Phobius"/>
    </source>
</evidence>
<proteinExistence type="predicted"/>
<feature type="transmembrane region" description="Helical" evidence="1">
    <location>
        <begin position="33"/>
        <end position="53"/>
    </location>
</feature>
<dbReference type="Proteomes" id="UP001221142">
    <property type="component" value="Unassembled WGS sequence"/>
</dbReference>
<reference evidence="2" key="1">
    <citation type="submission" date="2023-03" db="EMBL/GenBank/DDBJ databases">
        <title>Massive genome expansion in bonnet fungi (Mycena s.s.) driven by repeated elements and novel gene families across ecological guilds.</title>
        <authorList>
            <consortium name="Lawrence Berkeley National Laboratory"/>
            <person name="Harder C.B."/>
            <person name="Miyauchi S."/>
            <person name="Viragh M."/>
            <person name="Kuo A."/>
            <person name="Thoen E."/>
            <person name="Andreopoulos B."/>
            <person name="Lu D."/>
            <person name="Skrede I."/>
            <person name="Drula E."/>
            <person name="Henrissat B."/>
            <person name="Morin E."/>
            <person name="Kohler A."/>
            <person name="Barry K."/>
            <person name="LaButti K."/>
            <person name="Morin E."/>
            <person name="Salamov A."/>
            <person name="Lipzen A."/>
            <person name="Mereny Z."/>
            <person name="Hegedus B."/>
            <person name="Baldrian P."/>
            <person name="Stursova M."/>
            <person name="Weitz H."/>
            <person name="Taylor A."/>
            <person name="Grigoriev I.V."/>
            <person name="Nagy L.G."/>
            <person name="Martin F."/>
            <person name="Kauserud H."/>
        </authorList>
    </citation>
    <scope>NUCLEOTIDE SEQUENCE</scope>
    <source>
        <strain evidence="2">9284</strain>
    </source>
</reference>